<dbReference type="InterPro" id="IPR006120">
    <property type="entry name" value="Resolvase_HTH_dom"/>
</dbReference>
<dbReference type="GO" id="GO:0006352">
    <property type="term" value="P:DNA-templated transcription initiation"/>
    <property type="evidence" value="ECO:0007669"/>
    <property type="project" value="InterPro"/>
</dbReference>
<dbReference type="SUPFAM" id="SSF46689">
    <property type="entry name" value="Homeodomain-like"/>
    <property type="match status" value="1"/>
</dbReference>
<dbReference type="InterPro" id="IPR013325">
    <property type="entry name" value="RNA_pol_sigma_r2"/>
</dbReference>
<dbReference type="InterPro" id="IPR009057">
    <property type="entry name" value="Homeodomain-like_sf"/>
</dbReference>
<dbReference type="AlphaFoldDB" id="A0A4U8YKH0"/>
<dbReference type="GO" id="GO:0003700">
    <property type="term" value="F:DNA-binding transcription factor activity"/>
    <property type="evidence" value="ECO:0007669"/>
    <property type="project" value="InterPro"/>
</dbReference>
<dbReference type="GO" id="GO:0000150">
    <property type="term" value="F:DNA strand exchange activity"/>
    <property type="evidence" value="ECO:0007669"/>
    <property type="project" value="InterPro"/>
</dbReference>
<dbReference type="Pfam" id="PF04542">
    <property type="entry name" value="Sigma70_r2"/>
    <property type="match status" value="1"/>
</dbReference>
<reference evidence="3 4" key="1">
    <citation type="submission" date="2019-03" db="EMBL/GenBank/DDBJ databases">
        <authorList>
            <person name="Nijsse B."/>
        </authorList>
    </citation>
    <scope>NUCLEOTIDE SEQUENCE [LARGE SCALE GENOMIC DNA]</scope>
    <source>
        <strain evidence="3">Desulfoluna butyratoxydans MSL71</strain>
    </source>
</reference>
<protein>
    <submittedName>
        <fullName evidence="3">Rna polymerase sigma factor region 2</fullName>
    </submittedName>
</protein>
<dbReference type="GO" id="GO:0003677">
    <property type="term" value="F:DNA binding"/>
    <property type="evidence" value="ECO:0007669"/>
    <property type="project" value="InterPro"/>
</dbReference>
<dbReference type="InterPro" id="IPR007627">
    <property type="entry name" value="RNA_pol_sigma70_r2"/>
</dbReference>
<dbReference type="Gene3D" id="1.10.10.60">
    <property type="entry name" value="Homeodomain-like"/>
    <property type="match status" value="1"/>
</dbReference>
<dbReference type="Pfam" id="PF02796">
    <property type="entry name" value="HTH_7"/>
    <property type="match status" value="1"/>
</dbReference>
<dbReference type="Proteomes" id="UP000507962">
    <property type="component" value="Unassembled WGS sequence"/>
</dbReference>
<organism evidence="3 4">
    <name type="scientific">Desulfoluna butyratoxydans</name>
    <dbReference type="NCBI Taxonomy" id="231438"/>
    <lineage>
        <taxon>Bacteria</taxon>
        <taxon>Pseudomonadati</taxon>
        <taxon>Thermodesulfobacteriota</taxon>
        <taxon>Desulfobacteria</taxon>
        <taxon>Desulfobacterales</taxon>
        <taxon>Desulfolunaceae</taxon>
        <taxon>Desulfoluna</taxon>
    </lineage>
</organism>
<feature type="domain" description="RNA polymerase sigma-70 region 2" evidence="2">
    <location>
        <begin position="134"/>
        <end position="192"/>
    </location>
</feature>
<sequence length="213" mass="23988">MESMRSSFGKKGRPLVVTTQSVEELLAKGTSPKAMAKELGVSLATIYRRLERSPMQARNENAAKSMAAKMVSDGMGIPDIAARVEKSEVWVAQRLKKWGFRVRPDATSKKTRYEAMLFREPGDQELVLALTKRHTNALMRTGVEVDASDVSRTVLKGYRKAVDSFDEEKGIPFEGWLAVVVTSQIRDLRRKLVRNQYRKVLFDDNLHSGKNSV</sequence>
<proteinExistence type="predicted"/>
<dbReference type="RefSeq" id="WP_180138357.1">
    <property type="nucleotide sequence ID" value="NZ_CAADHO010000002.1"/>
</dbReference>
<gene>
    <name evidence="3" type="ORF">MSL71_15060</name>
</gene>
<keyword evidence="4" id="KW-1185">Reference proteome</keyword>
<accession>A0A4U8YKH0</accession>
<evidence type="ECO:0000259" key="1">
    <source>
        <dbReference type="Pfam" id="PF02796"/>
    </source>
</evidence>
<evidence type="ECO:0000313" key="3">
    <source>
        <dbReference type="EMBL" id="VFQ43864.1"/>
    </source>
</evidence>
<evidence type="ECO:0000259" key="2">
    <source>
        <dbReference type="Pfam" id="PF04542"/>
    </source>
</evidence>
<feature type="domain" description="Resolvase HTH" evidence="1">
    <location>
        <begin position="12"/>
        <end position="50"/>
    </location>
</feature>
<dbReference type="SUPFAM" id="SSF88946">
    <property type="entry name" value="Sigma2 domain of RNA polymerase sigma factors"/>
    <property type="match status" value="1"/>
</dbReference>
<dbReference type="EMBL" id="CAADHO010000002">
    <property type="protein sequence ID" value="VFQ43864.1"/>
    <property type="molecule type" value="Genomic_DNA"/>
</dbReference>
<name>A0A4U8YKH0_9BACT</name>
<evidence type="ECO:0000313" key="4">
    <source>
        <dbReference type="Proteomes" id="UP000507962"/>
    </source>
</evidence>